<dbReference type="FunFam" id="2.60.120.740:FF:000001">
    <property type="entry name" value="Adhesion G protein-coupled receptor L2"/>
    <property type="match status" value="1"/>
</dbReference>
<accession>A0A3B3I7M2</accession>
<dbReference type="AlphaFoldDB" id="A0A3B3I7M2"/>
<dbReference type="GO" id="GO:0030246">
    <property type="term" value="F:carbohydrate binding"/>
    <property type="evidence" value="ECO:0007669"/>
    <property type="project" value="UniProtKB-KW"/>
</dbReference>
<sequence length="232" mass="25250">MLLFRLRTTMLLAAVCLFVASGVSTETVTTCVDADNPHHLECENGVISVQSALYGRTNNVICSEGRPPQEFNNTGCSQSGTGNFVKNRCNGKKVCEISTNDVISPDPCFGTYKYLQTNFTCVPAIHLIACEHSYAHLNCDQGQVISVIGAHYGRDNKAVCFASRPPSQVENVYCSNPTQVAQSCNGKNSCTIKASNSVFGDPCYGTFKYLELSYVCEYPSKLPPSKIIVKET</sequence>
<keyword evidence="3" id="KW-0732">Signal</keyword>
<dbReference type="GeneTree" id="ENSGT00940000154285"/>
<evidence type="ECO:0000256" key="3">
    <source>
        <dbReference type="SAM" id="SignalP"/>
    </source>
</evidence>
<dbReference type="CDD" id="cd22833">
    <property type="entry name" value="Gal_Rha_Lectin_CSL1-2_RBL_SML_rpt1"/>
    <property type="match status" value="1"/>
</dbReference>
<feature type="domain" description="SUEL-type lectin" evidence="4">
    <location>
        <begin position="39"/>
        <end position="122"/>
    </location>
</feature>
<name>A0A3B3I7M2_ORYLA</name>
<dbReference type="RefSeq" id="XP_020560128.1">
    <property type="nucleotide sequence ID" value="XM_020704469.2"/>
</dbReference>
<protein>
    <recommendedName>
        <fullName evidence="4">SUEL-type lectin domain-containing protein</fullName>
    </recommendedName>
</protein>
<feature type="signal peptide" evidence="3">
    <location>
        <begin position="1"/>
        <end position="25"/>
    </location>
</feature>
<dbReference type="InterPro" id="IPR043159">
    <property type="entry name" value="Lectin_gal-bd_sf"/>
</dbReference>
<evidence type="ECO:0000313" key="5">
    <source>
        <dbReference type="Ensembl" id="ENSORLP00000039874.1"/>
    </source>
</evidence>
<dbReference type="Proteomes" id="UP000001038">
    <property type="component" value="Chromosome 7"/>
</dbReference>
<feature type="domain" description="SUEL-type lectin" evidence="4">
    <location>
        <begin position="129"/>
        <end position="217"/>
    </location>
</feature>
<keyword evidence="6" id="KW-1185">Reference proteome</keyword>
<dbReference type="Bgee" id="ENSORLG00000022422">
    <property type="expression patterns" value="Expressed in sexually immature organism and 9 other cell types or tissues"/>
</dbReference>
<proteinExistence type="predicted"/>
<gene>
    <name evidence="5" type="primary">LOC101157615</name>
</gene>
<reference evidence="5" key="3">
    <citation type="submission" date="2025-09" db="UniProtKB">
        <authorList>
            <consortium name="Ensembl"/>
        </authorList>
    </citation>
    <scope>IDENTIFICATION</scope>
    <source>
        <strain evidence="5">Hd-rR</strain>
    </source>
</reference>
<dbReference type="PROSITE" id="PS50228">
    <property type="entry name" value="SUEL_LECTIN"/>
    <property type="match status" value="2"/>
</dbReference>
<dbReference type="GeneID" id="101157615"/>
<dbReference type="KEGG" id="ola:101157615"/>
<dbReference type="OrthoDB" id="1100386at2759"/>
<dbReference type="InterPro" id="IPR000922">
    <property type="entry name" value="Lectin_gal-bd_dom"/>
</dbReference>
<dbReference type="OMA" id="NYGRTEN"/>
<evidence type="ECO:0000256" key="2">
    <source>
        <dbReference type="ARBA" id="ARBA00022737"/>
    </source>
</evidence>
<keyword evidence="1" id="KW-0430">Lectin</keyword>
<evidence type="ECO:0000313" key="6">
    <source>
        <dbReference type="Proteomes" id="UP000001038"/>
    </source>
</evidence>
<dbReference type="Gene3D" id="2.60.120.740">
    <property type="match status" value="2"/>
</dbReference>
<dbReference type="Pfam" id="PF02140">
    <property type="entry name" value="SUEL_Lectin"/>
    <property type="match status" value="2"/>
</dbReference>
<keyword evidence="2" id="KW-0677">Repeat</keyword>
<reference evidence="5 6" key="1">
    <citation type="journal article" date="2007" name="Nature">
        <title>The medaka draft genome and insights into vertebrate genome evolution.</title>
        <authorList>
            <person name="Kasahara M."/>
            <person name="Naruse K."/>
            <person name="Sasaki S."/>
            <person name="Nakatani Y."/>
            <person name="Qu W."/>
            <person name="Ahsan B."/>
            <person name="Yamada T."/>
            <person name="Nagayasu Y."/>
            <person name="Doi K."/>
            <person name="Kasai Y."/>
            <person name="Jindo T."/>
            <person name="Kobayashi D."/>
            <person name="Shimada A."/>
            <person name="Toyoda A."/>
            <person name="Kuroki Y."/>
            <person name="Fujiyama A."/>
            <person name="Sasaki T."/>
            <person name="Shimizu A."/>
            <person name="Asakawa S."/>
            <person name="Shimizu N."/>
            <person name="Hashimoto S."/>
            <person name="Yang J."/>
            <person name="Lee Y."/>
            <person name="Matsushima K."/>
            <person name="Sugano S."/>
            <person name="Sakaizumi M."/>
            <person name="Narita T."/>
            <person name="Ohishi K."/>
            <person name="Haga S."/>
            <person name="Ohta F."/>
            <person name="Nomoto H."/>
            <person name="Nogata K."/>
            <person name="Morishita T."/>
            <person name="Endo T."/>
            <person name="Shin-I T."/>
            <person name="Takeda H."/>
            <person name="Morishita S."/>
            <person name="Kohara Y."/>
        </authorList>
    </citation>
    <scope>NUCLEOTIDE SEQUENCE [LARGE SCALE GENOMIC DNA]</scope>
    <source>
        <strain evidence="5 6">Hd-rR</strain>
    </source>
</reference>
<evidence type="ECO:0000259" key="4">
    <source>
        <dbReference type="PROSITE" id="PS50228"/>
    </source>
</evidence>
<reference evidence="5" key="2">
    <citation type="submission" date="2025-08" db="UniProtKB">
        <authorList>
            <consortium name="Ensembl"/>
        </authorList>
    </citation>
    <scope>IDENTIFICATION</scope>
    <source>
        <strain evidence="5">Hd-rR</strain>
    </source>
</reference>
<dbReference type="PANTHER" id="PTHR46780">
    <property type="entry name" value="PROTEIN EVA-1"/>
    <property type="match status" value="1"/>
</dbReference>
<dbReference type="CDD" id="cd22835">
    <property type="entry name" value="Gal_Rha_Lectin_SML_rpt2"/>
    <property type="match status" value="1"/>
</dbReference>
<organism evidence="5 6">
    <name type="scientific">Oryzias latipes</name>
    <name type="common">Japanese rice fish</name>
    <name type="synonym">Japanese killifish</name>
    <dbReference type="NCBI Taxonomy" id="8090"/>
    <lineage>
        <taxon>Eukaryota</taxon>
        <taxon>Metazoa</taxon>
        <taxon>Chordata</taxon>
        <taxon>Craniata</taxon>
        <taxon>Vertebrata</taxon>
        <taxon>Euteleostomi</taxon>
        <taxon>Actinopterygii</taxon>
        <taxon>Neopterygii</taxon>
        <taxon>Teleostei</taxon>
        <taxon>Neoteleostei</taxon>
        <taxon>Acanthomorphata</taxon>
        <taxon>Ovalentaria</taxon>
        <taxon>Atherinomorphae</taxon>
        <taxon>Beloniformes</taxon>
        <taxon>Adrianichthyidae</taxon>
        <taxon>Oryziinae</taxon>
        <taxon>Oryzias</taxon>
    </lineage>
</organism>
<evidence type="ECO:0000256" key="1">
    <source>
        <dbReference type="ARBA" id="ARBA00022734"/>
    </source>
</evidence>
<feature type="chain" id="PRO_5017254848" description="SUEL-type lectin domain-containing protein" evidence="3">
    <location>
        <begin position="26"/>
        <end position="232"/>
    </location>
</feature>
<dbReference type="RefSeq" id="XP_004070364.1">
    <property type="nucleotide sequence ID" value="XM_004070316.4"/>
</dbReference>
<dbReference type="InParanoid" id="A0A3B3I7M2"/>
<dbReference type="Ensembl" id="ENSORLT00000029023.1">
    <property type="protein sequence ID" value="ENSORLP00000039874.1"/>
    <property type="gene ID" value="ENSORLG00000022422.1"/>
</dbReference>